<dbReference type="Proteomes" id="UP000694569">
    <property type="component" value="Unplaced"/>
</dbReference>
<keyword evidence="3" id="KW-1185">Reference proteome</keyword>
<evidence type="ECO:0000313" key="2">
    <source>
        <dbReference type="Ensembl" id="ENSLLEP00000001876.1"/>
    </source>
</evidence>
<reference evidence="2" key="1">
    <citation type="submission" date="2025-08" db="UniProtKB">
        <authorList>
            <consortium name="Ensembl"/>
        </authorList>
    </citation>
    <scope>IDENTIFICATION</scope>
</reference>
<dbReference type="PANTHER" id="PTHR31635:SF196">
    <property type="entry name" value="REVERSE TRANSCRIPTASE DOMAIN-CONTAINING PROTEIN-RELATED"/>
    <property type="match status" value="1"/>
</dbReference>
<protein>
    <recommendedName>
        <fullName evidence="1">Reverse transcriptase domain-containing protein</fullName>
    </recommendedName>
</protein>
<dbReference type="Gene3D" id="3.60.10.10">
    <property type="entry name" value="Endonuclease/exonuclease/phosphatase"/>
    <property type="match status" value="1"/>
</dbReference>
<reference evidence="2" key="2">
    <citation type="submission" date="2025-09" db="UniProtKB">
        <authorList>
            <consortium name="Ensembl"/>
        </authorList>
    </citation>
    <scope>IDENTIFICATION</scope>
</reference>
<evidence type="ECO:0000313" key="3">
    <source>
        <dbReference type="Proteomes" id="UP000694569"/>
    </source>
</evidence>
<proteinExistence type="predicted"/>
<dbReference type="AlphaFoldDB" id="A0A8C5LL59"/>
<dbReference type="InterPro" id="IPR043502">
    <property type="entry name" value="DNA/RNA_pol_sf"/>
</dbReference>
<dbReference type="Pfam" id="PF00078">
    <property type="entry name" value="RVT_1"/>
    <property type="match status" value="1"/>
</dbReference>
<feature type="domain" description="Reverse transcriptase" evidence="1">
    <location>
        <begin position="498"/>
        <end position="772"/>
    </location>
</feature>
<accession>A0A8C5LL59</accession>
<dbReference type="CDD" id="cd09076">
    <property type="entry name" value="L1-EN"/>
    <property type="match status" value="1"/>
</dbReference>
<dbReference type="GeneTree" id="ENSGT00940000163630"/>
<dbReference type="SUPFAM" id="SSF56219">
    <property type="entry name" value="DNase I-like"/>
    <property type="match status" value="1"/>
</dbReference>
<dbReference type="SUPFAM" id="SSF56672">
    <property type="entry name" value="DNA/RNA polymerases"/>
    <property type="match status" value="1"/>
</dbReference>
<dbReference type="CDD" id="cd01650">
    <property type="entry name" value="RT_nLTR_like"/>
    <property type="match status" value="1"/>
</dbReference>
<dbReference type="PANTHER" id="PTHR31635">
    <property type="entry name" value="REVERSE TRANSCRIPTASE DOMAIN-CONTAINING PROTEIN-RELATED"/>
    <property type="match status" value="1"/>
</dbReference>
<sequence length="1259" mass="145286">MKIVSYNVKGLNLPVKRHSLYRELCTYDADIVCLQETHFRRMDHPKLYTPRYHTQFHSTYRAKSRGVTVLIHNRISMQTHRIITDTRGRYIILICTINGRVYTIVAAYAPNNSQTQFLTHLLNKLTDVVSGDLIICGDLNLCIDPKMDRSASTSTQAGSQFSQLHSLLRLHHLHDTWRLLHPTERDYTFRSGVHNSYSRIDYFLLPSHLLSRVTTCDILPFTRSDHAPLLLDIRDEFHSHVRPPWRFNEHILKHEPASIAIQDALTNYFKENTTEEVDPFVVWQAHKAVIRGVCIQWGARLKKQHTAHRLEILRNIQDIDTQNKISPTTELADALDDALRSLTDLEADRFNSTMHRMKSRFYAFQNKPGRLLARRLKPPPTVQGIPHLKTNRGLIHNPLDIANEFADFYEKLYNLSTDDKVTQPTPNAISSYLHKLHLPKLSLSQMTKLASPISLDEISEVIKGLQKRKAPGPDGLNGLYYSTFTSHLTPHLHSIFNVAREQGTFPTDMLRAHIITLPKPGKTPDECRNLRPISLLNVDIKIYGKILANRLQYILPTLIGQDQVGFISGRQGPDSTKKLINLLESLKRVGEPCLILSLDAEKAFDRVNWLFLQETLKIYGFPPPMLSAVKALYDAPSATVLTAGFRSDEFVITNGTRQGCPLSPLLYALVLEPLAQAIRQNDDVRGIQIGPTTYKQQLYADDILLTLTDPEVSLLALYRELEAYSDVSFHLINLLKTQALPINMSQPLLDTLKMQYKFDWRSTYLVYLGLRITEKPEDLFQYNYERVLSEIRLLIHRWRMKEVSWLGRMAAAKMIILPKLLYVFRALPLNLPKHYLVKVQSVLTSYVWNNKRPRVPRKLLTYRHRDGGLNMIHVQHYYWASCLASLSESFHTHPAPQWLTIEAAYMEGHDLPTLLWVPVRARPRISSPLTSTVLHLRIWDKGFDSFTMHHPLSMATPMAAFKYLLPQGDHTRWVQYGVLNIHHFFDTASILPFETICTKFKVPPAMFLSYMQIHSYLKAQKIFPTLSAKIPLLSEIELFCLDSQSNTKAISMYYRVLNTPQKSVIWTFQRSWERELKQSFTPTQWATAYMFAVGATRCATLLETQRKLLYRWYLTPDRIKKYAPNHSDMCWRCSLVQGSMSHIWWDCPKINALWKDISILATEVLGTLIPHKPEILLLGMINLPKLHRRMLFILISTTSLLIARNWKTTLVPTKKQVIDLLDQYRGFDSRIVASEEIHPPKSDPWTLWDIQKIYEACGL</sequence>
<dbReference type="Ensembl" id="ENSLLET00000001959.1">
    <property type="protein sequence ID" value="ENSLLEP00000001876.1"/>
    <property type="gene ID" value="ENSLLEG00000001218.1"/>
</dbReference>
<dbReference type="InterPro" id="IPR000477">
    <property type="entry name" value="RT_dom"/>
</dbReference>
<name>A0A8C5LL59_9ANUR</name>
<dbReference type="OrthoDB" id="410104at2759"/>
<dbReference type="Pfam" id="PF03372">
    <property type="entry name" value="Exo_endo_phos"/>
    <property type="match status" value="1"/>
</dbReference>
<dbReference type="PROSITE" id="PS50878">
    <property type="entry name" value="RT_POL"/>
    <property type="match status" value="1"/>
</dbReference>
<dbReference type="GO" id="GO:0003824">
    <property type="term" value="F:catalytic activity"/>
    <property type="evidence" value="ECO:0007669"/>
    <property type="project" value="InterPro"/>
</dbReference>
<evidence type="ECO:0000259" key="1">
    <source>
        <dbReference type="PROSITE" id="PS50878"/>
    </source>
</evidence>
<dbReference type="InterPro" id="IPR005135">
    <property type="entry name" value="Endo/exonuclease/phosphatase"/>
</dbReference>
<dbReference type="InterPro" id="IPR036691">
    <property type="entry name" value="Endo/exonu/phosph_ase_sf"/>
</dbReference>
<organism evidence="2 3">
    <name type="scientific">Leptobrachium leishanense</name>
    <name type="common">Leishan spiny toad</name>
    <dbReference type="NCBI Taxonomy" id="445787"/>
    <lineage>
        <taxon>Eukaryota</taxon>
        <taxon>Metazoa</taxon>
        <taxon>Chordata</taxon>
        <taxon>Craniata</taxon>
        <taxon>Vertebrata</taxon>
        <taxon>Euteleostomi</taxon>
        <taxon>Amphibia</taxon>
        <taxon>Batrachia</taxon>
        <taxon>Anura</taxon>
        <taxon>Pelobatoidea</taxon>
        <taxon>Megophryidae</taxon>
        <taxon>Leptobrachium</taxon>
    </lineage>
</organism>